<dbReference type="AlphaFoldDB" id="A0A9E7H9C8"/>
<evidence type="ECO:0000259" key="2">
    <source>
        <dbReference type="Pfam" id="PF05678"/>
    </source>
</evidence>
<dbReference type="PANTHER" id="PTHR33179">
    <property type="entry name" value="VQ MOTIF-CONTAINING PROTEIN"/>
    <property type="match status" value="1"/>
</dbReference>
<dbReference type="Pfam" id="PF05678">
    <property type="entry name" value="VQ"/>
    <property type="match status" value="1"/>
</dbReference>
<dbReference type="InterPro" id="IPR039609">
    <property type="entry name" value="VQ_15/22"/>
</dbReference>
<evidence type="ECO:0000256" key="1">
    <source>
        <dbReference type="SAM" id="MobiDB-lite"/>
    </source>
</evidence>
<keyword evidence="4" id="KW-1185">Reference proteome</keyword>
<name>A0A9E7H9C8_9LILI</name>
<feature type="compositionally biased region" description="Basic residues" evidence="1">
    <location>
        <begin position="85"/>
        <end position="95"/>
    </location>
</feature>
<gene>
    <name evidence="3" type="ORF">MUK42_04328</name>
</gene>
<proteinExistence type="predicted"/>
<protein>
    <submittedName>
        <fullName evidence="3">VQ motif</fullName>
    </submittedName>
</protein>
<dbReference type="PANTHER" id="PTHR33179:SF83">
    <property type="entry name" value="VQ DOMAIN-CONTAINING PROTEIN"/>
    <property type="match status" value="1"/>
</dbReference>
<dbReference type="InterPro" id="IPR008889">
    <property type="entry name" value="VQ"/>
</dbReference>
<feature type="compositionally biased region" description="Polar residues" evidence="1">
    <location>
        <begin position="176"/>
        <end position="193"/>
    </location>
</feature>
<feature type="region of interest" description="Disordered" evidence="1">
    <location>
        <begin position="168"/>
        <end position="198"/>
    </location>
</feature>
<accession>A0A9E7H9C8</accession>
<evidence type="ECO:0000313" key="3">
    <source>
        <dbReference type="EMBL" id="URE25608.1"/>
    </source>
</evidence>
<sequence length="237" mass="25155">MSAIPSSSSVASVFPMATSDDASGPAEWAQLGGWPHLLPPPSPLAAPSGCVSDSIVMSTTSSATVDGPTKGVAAHQPGVGGRVSKPVRRRSRASRRTPTTMLNTDTANFRSMVQQFTGIPSGPYSSAYRPGGGPISNLGYNFNEPIHQTTSMTLGQLRQQQQQFLQLQNHQSQQQTYRASLPTATGGNNTSSDAFPRGFNDVSTNLEVGDGFFLNGMYSQMMARPTSTNDRGDGYFS</sequence>
<dbReference type="OrthoDB" id="780193at2759"/>
<organism evidence="3 4">
    <name type="scientific">Musa troglodytarum</name>
    <name type="common">fe'i banana</name>
    <dbReference type="NCBI Taxonomy" id="320322"/>
    <lineage>
        <taxon>Eukaryota</taxon>
        <taxon>Viridiplantae</taxon>
        <taxon>Streptophyta</taxon>
        <taxon>Embryophyta</taxon>
        <taxon>Tracheophyta</taxon>
        <taxon>Spermatophyta</taxon>
        <taxon>Magnoliopsida</taxon>
        <taxon>Liliopsida</taxon>
        <taxon>Zingiberales</taxon>
        <taxon>Musaceae</taxon>
        <taxon>Musa</taxon>
    </lineage>
</organism>
<reference evidence="3" key="1">
    <citation type="submission" date="2022-05" db="EMBL/GenBank/DDBJ databases">
        <title>The Musa troglodytarum L. genome provides insights into the mechanism of non-climacteric behaviour and enrichment of carotenoids.</title>
        <authorList>
            <person name="Wang J."/>
        </authorList>
    </citation>
    <scope>NUCLEOTIDE SEQUENCE</scope>
    <source>
        <tissue evidence="3">Leaf</tissue>
    </source>
</reference>
<dbReference type="EMBL" id="CP097510">
    <property type="protein sequence ID" value="URE25608.1"/>
    <property type="molecule type" value="Genomic_DNA"/>
</dbReference>
<evidence type="ECO:0000313" key="4">
    <source>
        <dbReference type="Proteomes" id="UP001055439"/>
    </source>
</evidence>
<feature type="domain" description="VQ" evidence="2">
    <location>
        <begin position="97"/>
        <end position="123"/>
    </location>
</feature>
<feature type="region of interest" description="Disordered" evidence="1">
    <location>
        <begin position="61"/>
        <end position="97"/>
    </location>
</feature>
<dbReference type="Proteomes" id="UP001055439">
    <property type="component" value="Chromosome 8"/>
</dbReference>